<feature type="compositionally biased region" description="Basic and acidic residues" evidence="1">
    <location>
        <begin position="174"/>
        <end position="185"/>
    </location>
</feature>
<evidence type="ECO:0000313" key="3">
    <source>
        <dbReference type="EMBL" id="PYH98085.1"/>
    </source>
</evidence>
<feature type="region of interest" description="Disordered" evidence="1">
    <location>
        <begin position="174"/>
        <end position="207"/>
    </location>
</feature>
<dbReference type="GO" id="GO:0005576">
    <property type="term" value="C:extracellular region"/>
    <property type="evidence" value="ECO:0007669"/>
    <property type="project" value="TreeGrafter"/>
</dbReference>
<accession>A0A319DKJ5</accession>
<keyword evidence="2" id="KW-0732">Signal</keyword>
<evidence type="ECO:0000313" key="4">
    <source>
        <dbReference type="Proteomes" id="UP000247810"/>
    </source>
</evidence>
<keyword evidence="4" id="KW-1185">Reference proteome</keyword>
<dbReference type="EMBL" id="KZ825815">
    <property type="protein sequence ID" value="PYH98085.1"/>
    <property type="molecule type" value="Genomic_DNA"/>
</dbReference>
<gene>
    <name evidence="3" type="ORF">BO71DRAFT_395565</name>
</gene>
<evidence type="ECO:0000256" key="1">
    <source>
        <dbReference type="SAM" id="MobiDB-lite"/>
    </source>
</evidence>
<sequence length="207" mass="20758">MKLSLVSVLTLGLAAGSLAAPTQVERDLPTVTGVLSGIGTKVDALDAAIKAYNGGDVAKVQQASDNLVTSINQGNTKVSGSGALSSNDALGLPGPVNELKNKIATVVSDLNGKKSEIVKAGKGAQTYNDLQQQSAAAKKLSNNIVAKVPQNLQSLAGSVAGGITDAINTGIKDFQDQAPKGKREEVEEVATPSASAAATPSPSAVAV</sequence>
<evidence type="ECO:0000256" key="2">
    <source>
        <dbReference type="SAM" id="SignalP"/>
    </source>
</evidence>
<dbReference type="PANTHER" id="PTHR38123">
    <property type="entry name" value="CELL WALL SERINE-THREONINE-RICH GALACTOMANNOPROTEIN MP1 (AFU_ORTHOLOGUE AFUA_4G03240)"/>
    <property type="match status" value="1"/>
</dbReference>
<dbReference type="Proteomes" id="UP000247810">
    <property type="component" value="Unassembled WGS sequence"/>
</dbReference>
<dbReference type="STRING" id="1448320.A0A319DKJ5"/>
<dbReference type="Gene3D" id="1.20.1280.140">
    <property type="match status" value="1"/>
</dbReference>
<dbReference type="AlphaFoldDB" id="A0A319DKJ5"/>
<dbReference type="VEuPathDB" id="FungiDB:BO71DRAFT_395565"/>
<proteinExistence type="predicted"/>
<dbReference type="InterPro" id="IPR021054">
    <property type="entry name" value="Cell_wall_mannoprotein_1"/>
</dbReference>
<evidence type="ECO:0008006" key="5">
    <source>
        <dbReference type="Google" id="ProtNLM"/>
    </source>
</evidence>
<organism evidence="3 4">
    <name type="scientific">Aspergillus ellipticus CBS 707.79</name>
    <dbReference type="NCBI Taxonomy" id="1448320"/>
    <lineage>
        <taxon>Eukaryota</taxon>
        <taxon>Fungi</taxon>
        <taxon>Dikarya</taxon>
        <taxon>Ascomycota</taxon>
        <taxon>Pezizomycotina</taxon>
        <taxon>Eurotiomycetes</taxon>
        <taxon>Eurotiomycetidae</taxon>
        <taxon>Eurotiales</taxon>
        <taxon>Aspergillaceae</taxon>
        <taxon>Aspergillus</taxon>
        <taxon>Aspergillus subgen. Circumdati</taxon>
    </lineage>
</organism>
<feature type="compositionally biased region" description="Low complexity" evidence="1">
    <location>
        <begin position="189"/>
        <end position="207"/>
    </location>
</feature>
<dbReference type="PANTHER" id="PTHR38123:SF6">
    <property type="entry name" value="CELL WALL SERINE-THREONINE-RICH GALACTOMANNOPROTEIN MP1 (AFU_ORTHOLOGUE AFUA_4G03240)"/>
    <property type="match status" value="1"/>
</dbReference>
<dbReference type="Pfam" id="PF12296">
    <property type="entry name" value="HsbA"/>
    <property type="match status" value="1"/>
</dbReference>
<feature type="chain" id="PRO_5016397914" description="Hydrophobic surface binding protein A-domain-containing protein" evidence="2">
    <location>
        <begin position="20"/>
        <end position="207"/>
    </location>
</feature>
<reference evidence="3 4" key="1">
    <citation type="submission" date="2018-02" db="EMBL/GenBank/DDBJ databases">
        <title>The genomes of Aspergillus section Nigri reveals drivers in fungal speciation.</title>
        <authorList>
            <consortium name="DOE Joint Genome Institute"/>
            <person name="Vesth T.C."/>
            <person name="Nybo J."/>
            <person name="Theobald S."/>
            <person name="Brandl J."/>
            <person name="Frisvad J.C."/>
            <person name="Nielsen K.F."/>
            <person name="Lyhne E.K."/>
            <person name="Kogle M.E."/>
            <person name="Kuo A."/>
            <person name="Riley R."/>
            <person name="Clum A."/>
            <person name="Nolan M."/>
            <person name="Lipzen A."/>
            <person name="Salamov A."/>
            <person name="Henrissat B."/>
            <person name="Wiebenga A."/>
            <person name="De vries R.P."/>
            <person name="Grigoriev I.V."/>
            <person name="Mortensen U.H."/>
            <person name="Andersen M.R."/>
            <person name="Baker S.E."/>
        </authorList>
    </citation>
    <scope>NUCLEOTIDE SEQUENCE [LARGE SCALE GENOMIC DNA]</scope>
    <source>
        <strain evidence="3 4">CBS 707.79</strain>
    </source>
</reference>
<protein>
    <recommendedName>
        <fullName evidence="5">Hydrophobic surface binding protein A-domain-containing protein</fullName>
    </recommendedName>
</protein>
<name>A0A319DKJ5_9EURO</name>
<feature type="signal peptide" evidence="2">
    <location>
        <begin position="1"/>
        <end position="19"/>
    </location>
</feature>
<dbReference type="OrthoDB" id="2422134at2759"/>